<dbReference type="KEGG" id="eba:p1B266"/>
<dbReference type="RefSeq" id="WP_011254728.1">
    <property type="nucleotide sequence ID" value="NC_006823.1"/>
</dbReference>
<gene>
    <name evidence="1" type="ORF">p1B266</name>
</gene>
<proteinExistence type="predicted"/>
<dbReference type="HOGENOM" id="CLU_3264948_0_0_4"/>
<protein>
    <submittedName>
        <fullName evidence="1">Uncharacterized protein</fullName>
    </submittedName>
</protein>
<sequence length="41" mass="4300">MSEQSKKYAVCWENDCGYGTVPGVNYLGLSTSIILAGGSEA</sequence>
<evidence type="ECO:0000313" key="2">
    <source>
        <dbReference type="Proteomes" id="UP000006552"/>
    </source>
</evidence>
<reference evidence="1 2" key="1">
    <citation type="journal article" date="2005" name="Arch. Microbiol.">
        <title>The genome sequence of an anaerobic aromatic-degrading denitrifying bacterium, strain EbN1.</title>
        <authorList>
            <person name="Rabus R."/>
            <person name="Kube M."/>
            <person name="Heider J."/>
            <person name="Beck A."/>
            <person name="Heitmann K."/>
            <person name="Widdel F."/>
            <person name="Reinhardt R."/>
        </authorList>
    </citation>
    <scope>NUCLEOTIDE SEQUENCE [LARGE SCALE GENOMIC DNA]</scope>
    <source>
        <strain evidence="1 2">EbN1</strain>
        <plasmid evidence="2">Plasmid pAzo1</plasmid>
    </source>
</reference>
<geneLocation type="plasmid" evidence="2">
    <name>pAzo1</name>
</geneLocation>
<organism evidence="1 2">
    <name type="scientific">Aromatoleum aromaticum (strain DSM 19018 / LMG 30748 / EbN1)</name>
    <name type="common">Azoarcus sp. (strain EbN1)</name>
    <dbReference type="NCBI Taxonomy" id="76114"/>
    <lineage>
        <taxon>Bacteria</taxon>
        <taxon>Pseudomonadati</taxon>
        <taxon>Pseudomonadota</taxon>
        <taxon>Betaproteobacteria</taxon>
        <taxon>Rhodocyclales</taxon>
        <taxon>Rhodocyclaceae</taxon>
        <taxon>Aromatoleum</taxon>
    </lineage>
</organism>
<dbReference type="AlphaFoldDB" id="Q5NWW3"/>
<keyword evidence="2" id="KW-1185">Reference proteome</keyword>
<dbReference type="Proteomes" id="UP000006552">
    <property type="component" value="Plasmid 1"/>
</dbReference>
<accession>Q5NWW3</accession>
<name>Q5NWW3_AROAE</name>
<dbReference type="EMBL" id="CR555307">
    <property type="protein sequence ID" value="CAI10451.1"/>
    <property type="molecule type" value="Genomic_DNA"/>
</dbReference>
<evidence type="ECO:0000313" key="1">
    <source>
        <dbReference type="EMBL" id="CAI10451.1"/>
    </source>
</evidence>
<keyword evidence="1" id="KW-0614">Plasmid</keyword>